<reference evidence="3" key="1">
    <citation type="submission" date="2021-04" db="EMBL/GenBank/DDBJ databases">
        <title>Brevibacillus composti FJAT-54423, complete genome.</title>
        <authorList>
            <person name="Tang R."/>
        </authorList>
    </citation>
    <scope>NUCLEOTIDE SEQUENCE</scope>
    <source>
        <strain evidence="3">FJAT-54424</strain>
    </source>
</reference>
<organism evidence="3 4">
    <name type="scientific">Brevibacillus composti</name>
    <dbReference type="NCBI Taxonomy" id="2796470"/>
    <lineage>
        <taxon>Bacteria</taxon>
        <taxon>Bacillati</taxon>
        <taxon>Bacillota</taxon>
        <taxon>Bacilli</taxon>
        <taxon>Bacillales</taxon>
        <taxon>Paenibacillaceae</taxon>
        <taxon>Brevibacillus</taxon>
    </lineage>
</organism>
<dbReference type="Pfam" id="PF00144">
    <property type="entry name" value="Beta-lactamase"/>
    <property type="match status" value="1"/>
</dbReference>
<dbReference type="EMBL" id="CP073708">
    <property type="protein sequence ID" value="QUO40652.1"/>
    <property type="molecule type" value="Genomic_DNA"/>
</dbReference>
<dbReference type="PANTHER" id="PTHR43283:SF11">
    <property type="entry name" value="BETA-LACTAMASE-RELATED DOMAIN-CONTAINING PROTEIN"/>
    <property type="match status" value="1"/>
</dbReference>
<evidence type="ECO:0000313" key="4">
    <source>
        <dbReference type="Proteomes" id="UP000677234"/>
    </source>
</evidence>
<evidence type="ECO:0000259" key="2">
    <source>
        <dbReference type="Pfam" id="PF00144"/>
    </source>
</evidence>
<sequence>MEAVGQLLRGWIDEGLVPGASLRIMHRGEVIFACDAGRTSLEADGLPVTADTLFDLASLTKVAATLPALLLLMQAGALREDDPLSRFFPDCPEEKRSITILQLLTHTSGLPADLAERRRDSLLRLPDLLYALPLQHAPGERVVYSDMGMIWLGLLAEKAAGEPLAQFLERSVWGPLGMNQTCFCPSQKSYANIASTEYCQLTQRYISGEVHDEKAYAMGGVAGHAGLFATADDLCRYARMWLTGSPPLLSPEIRSRATQCRTEGRGGWRGLGWEIKGAAEGSSCGSGFFPGSYGHTGFTGTSLWIDPQQELAVVFLTNAVHLGRDHRLRQLRPILHDAVTAQLNRA</sequence>
<dbReference type="PANTHER" id="PTHR43283">
    <property type="entry name" value="BETA-LACTAMASE-RELATED"/>
    <property type="match status" value="1"/>
</dbReference>
<dbReference type="SUPFAM" id="SSF56601">
    <property type="entry name" value="beta-lactamase/transpeptidase-like"/>
    <property type="match status" value="1"/>
</dbReference>
<feature type="domain" description="Beta-lactamase-related" evidence="2">
    <location>
        <begin position="14"/>
        <end position="328"/>
    </location>
</feature>
<dbReference type="RefSeq" id="WP_212138822.1">
    <property type="nucleotide sequence ID" value="NZ_CP073708.1"/>
</dbReference>
<keyword evidence="1" id="KW-0378">Hydrolase</keyword>
<proteinExistence type="predicted"/>
<protein>
    <submittedName>
        <fullName evidence="3">Beta-lactamase family protein</fullName>
    </submittedName>
</protein>
<evidence type="ECO:0000256" key="1">
    <source>
        <dbReference type="ARBA" id="ARBA00022801"/>
    </source>
</evidence>
<dbReference type="InterPro" id="IPR001466">
    <property type="entry name" value="Beta-lactam-related"/>
</dbReference>
<dbReference type="Gene3D" id="3.40.710.10">
    <property type="entry name" value="DD-peptidase/beta-lactamase superfamily"/>
    <property type="match status" value="1"/>
</dbReference>
<keyword evidence="4" id="KW-1185">Reference proteome</keyword>
<dbReference type="InterPro" id="IPR012338">
    <property type="entry name" value="Beta-lactam/transpept-like"/>
</dbReference>
<gene>
    <name evidence="3" type="ORF">KDJ56_16930</name>
</gene>
<dbReference type="InterPro" id="IPR050789">
    <property type="entry name" value="Diverse_Enzym_Activities"/>
</dbReference>
<dbReference type="Proteomes" id="UP000677234">
    <property type="component" value="Chromosome"/>
</dbReference>
<evidence type="ECO:0000313" key="3">
    <source>
        <dbReference type="EMBL" id="QUO40652.1"/>
    </source>
</evidence>
<accession>A0ABX7Z0W2</accession>
<name>A0ABX7Z0W2_9BACL</name>